<dbReference type="InterPro" id="IPR041726">
    <property type="entry name" value="ACAD10_11_N"/>
</dbReference>
<dbReference type="InterPro" id="IPR011009">
    <property type="entry name" value="Kinase-like_dom_sf"/>
</dbReference>
<evidence type="ECO:0000259" key="1">
    <source>
        <dbReference type="Pfam" id="PF01636"/>
    </source>
</evidence>
<reference evidence="2" key="1">
    <citation type="journal article" date="2014" name="Int. J. Syst. Evol. Microbiol.">
        <title>Complete genome sequence of Corynebacterium casei LMG S-19264T (=DSM 44701T), isolated from a smear-ripened cheese.</title>
        <authorList>
            <consortium name="US DOE Joint Genome Institute (JGI-PGF)"/>
            <person name="Walter F."/>
            <person name="Albersmeier A."/>
            <person name="Kalinowski J."/>
            <person name="Ruckert C."/>
        </authorList>
    </citation>
    <scope>NUCLEOTIDE SEQUENCE</scope>
    <source>
        <strain evidence="2">KCTC 32255</strain>
    </source>
</reference>
<name>A0A918PGF6_9SPHN</name>
<reference evidence="2" key="2">
    <citation type="submission" date="2020-09" db="EMBL/GenBank/DDBJ databases">
        <authorList>
            <person name="Sun Q."/>
            <person name="Kim S."/>
        </authorList>
    </citation>
    <scope>NUCLEOTIDE SEQUENCE</scope>
    <source>
        <strain evidence="2">KCTC 32255</strain>
    </source>
</reference>
<protein>
    <recommendedName>
        <fullName evidence="1">Aminoglycoside phosphotransferase domain-containing protein</fullName>
    </recommendedName>
</protein>
<gene>
    <name evidence="2" type="ORF">GCM10011614_23380</name>
</gene>
<evidence type="ECO:0000313" key="3">
    <source>
        <dbReference type="Proteomes" id="UP000648075"/>
    </source>
</evidence>
<dbReference type="AlphaFoldDB" id="A0A918PGF6"/>
<dbReference type="RefSeq" id="WP_189621378.1">
    <property type="nucleotide sequence ID" value="NZ_BMZA01000008.1"/>
</dbReference>
<dbReference type="SUPFAM" id="SSF56112">
    <property type="entry name" value="Protein kinase-like (PK-like)"/>
    <property type="match status" value="1"/>
</dbReference>
<sequence>MKITDNATYLRVALHTLQSKIAPELGSQDAQGAAAMLAQVLGELIKRETESPFVLSAQVVAGDLLAARLSRFAADQGIAVAPDHAEAKDGGTGFTALAHRHDALTARIAALADVLADRRASMDAAARHTLSELLLDAARWSQHYPLTQRDMPVPAGTPVAVPPGSPLDRDLLEGFLRSVHPDGAAIEVLDFQPISGGFGKQTFRTRIREGNGSERALIVRKSDPVPMVRKGTFMVDLEFHLLRELHATGLLPLAEPLWLAKDFPGVDADFYVMQALPGAVPSSFMGAASAAIPEGILLQLAEHMARLHRIDIARFSGFIERFESPALATDTIESCYRRQIVEWKEYYRKAGHLPSPFVTYLLDWLADHVPADPRRPVLVHGDFNVHNLLAVDGQITGILDWECSNFGAPEQDLAYVRPIISQHIDWDRFVAHYRASGGPEVDASTMDFTMAFAAMRLCVIFNKGVRNLQERAHQDIRYAVLDLGITPEFMKQALACTAG</sequence>
<dbReference type="Pfam" id="PF01636">
    <property type="entry name" value="APH"/>
    <property type="match status" value="1"/>
</dbReference>
<evidence type="ECO:0000313" key="2">
    <source>
        <dbReference type="EMBL" id="GGZ07766.1"/>
    </source>
</evidence>
<dbReference type="Gene3D" id="3.30.200.20">
    <property type="entry name" value="Phosphorylase Kinase, domain 1"/>
    <property type="match status" value="1"/>
</dbReference>
<dbReference type="Gene3D" id="3.90.1200.10">
    <property type="match status" value="1"/>
</dbReference>
<dbReference type="InterPro" id="IPR002575">
    <property type="entry name" value="Aminoglycoside_PTrfase"/>
</dbReference>
<feature type="domain" description="Aminoglycoside phosphotransferase" evidence="1">
    <location>
        <begin position="191"/>
        <end position="438"/>
    </location>
</feature>
<organism evidence="2 3">
    <name type="scientific">Novosphingobium colocasiae</name>
    <dbReference type="NCBI Taxonomy" id="1256513"/>
    <lineage>
        <taxon>Bacteria</taxon>
        <taxon>Pseudomonadati</taxon>
        <taxon>Pseudomonadota</taxon>
        <taxon>Alphaproteobacteria</taxon>
        <taxon>Sphingomonadales</taxon>
        <taxon>Sphingomonadaceae</taxon>
        <taxon>Novosphingobium</taxon>
    </lineage>
</organism>
<keyword evidence="3" id="KW-1185">Reference proteome</keyword>
<dbReference type="EMBL" id="BMZA01000008">
    <property type="protein sequence ID" value="GGZ07766.1"/>
    <property type="molecule type" value="Genomic_DNA"/>
</dbReference>
<comment type="caution">
    <text evidence="2">The sequence shown here is derived from an EMBL/GenBank/DDBJ whole genome shotgun (WGS) entry which is preliminary data.</text>
</comment>
<proteinExistence type="predicted"/>
<dbReference type="PANTHER" id="PTHR21310">
    <property type="entry name" value="AMINOGLYCOSIDE PHOSPHOTRANSFERASE-RELATED-RELATED"/>
    <property type="match status" value="1"/>
</dbReference>
<dbReference type="Proteomes" id="UP000648075">
    <property type="component" value="Unassembled WGS sequence"/>
</dbReference>
<dbReference type="InterPro" id="IPR051678">
    <property type="entry name" value="AGP_Transferase"/>
</dbReference>
<accession>A0A918PGF6</accession>
<dbReference type="CDD" id="cd05154">
    <property type="entry name" value="ACAD10_11_N-like"/>
    <property type="match status" value="1"/>
</dbReference>